<accession>A0A9R1W1L3</accession>
<protein>
    <submittedName>
        <fullName evidence="1">Uncharacterized protein</fullName>
    </submittedName>
</protein>
<dbReference type="AlphaFoldDB" id="A0A9R1W1L3"/>
<keyword evidence="2" id="KW-1185">Reference proteome</keyword>
<comment type="caution">
    <text evidence="1">The sequence shown here is derived from an EMBL/GenBank/DDBJ whole genome shotgun (WGS) entry which is preliminary data.</text>
</comment>
<evidence type="ECO:0000313" key="1">
    <source>
        <dbReference type="EMBL" id="KAJ0216676.1"/>
    </source>
</evidence>
<dbReference type="EMBL" id="NBSK02000003">
    <property type="protein sequence ID" value="KAJ0216676.1"/>
    <property type="molecule type" value="Genomic_DNA"/>
</dbReference>
<name>A0A9R1W1L3_LACSA</name>
<dbReference type="Proteomes" id="UP000235145">
    <property type="component" value="Unassembled WGS sequence"/>
</dbReference>
<proteinExistence type="predicted"/>
<sequence>MLGTSIVYIFILCNSQIMDENHINVVDCETSEKKIKLYGIIIPSRCLLMLTMTPLQFQNNEENMEGEGDSDEINLDNDETLFVVFPESSSSKRKKSKNVSNSRSTKSKTSFYEEKFPRVFTSIAFFTKKQKREDFMFPTSDDVKMEFLKMHSDDSNSSDDNEECWVEEDREFEMLCGLALKGIILACNIRRPWHTRKKSRKQRLVYTYCESYNHANMTGDLLDVSSGVVRLQNLSPQACPPNYS</sequence>
<reference evidence="1 2" key="1">
    <citation type="journal article" date="2017" name="Nat. Commun.">
        <title>Genome assembly with in vitro proximity ligation data and whole-genome triplication in lettuce.</title>
        <authorList>
            <person name="Reyes-Chin-Wo S."/>
            <person name="Wang Z."/>
            <person name="Yang X."/>
            <person name="Kozik A."/>
            <person name="Arikit S."/>
            <person name="Song C."/>
            <person name="Xia L."/>
            <person name="Froenicke L."/>
            <person name="Lavelle D.O."/>
            <person name="Truco M.J."/>
            <person name="Xia R."/>
            <person name="Zhu S."/>
            <person name="Xu C."/>
            <person name="Xu H."/>
            <person name="Xu X."/>
            <person name="Cox K."/>
            <person name="Korf I."/>
            <person name="Meyers B.C."/>
            <person name="Michelmore R.W."/>
        </authorList>
    </citation>
    <scope>NUCLEOTIDE SEQUENCE [LARGE SCALE GENOMIC DNA]</scope>
    <source>
        <strain evidence="2">cv. Salinas</strain>
        <tissue evidence="1">Seedlings</tissue>
    </source>
</reference>
<evidence type="ECO:0000313" key="2">
    <source>
        <dbReference type="Proteomes" id="UP000235145"/>
    </source>
</evidence>
<gene>
    <name evidence="1" type="ORF">LSAT_V11C300145320</name>
</gene>
<organism evidence="1 2">
    <name type="scientific">Lactuca sativa</name>
    <name type="common">Garden lettuce</name>
    <dbReference type="NCBI Taxonomy" id="4236"/>
    <lineage>
        <taxon>Eukaryota</taxon>
        <taxon>Viridiplantae</taxon>
        <taxon>Streptophyta</taxon>
        <taxon>Embryophyta</taxon>
        <taxon>Tracheophyta</taxon>
        <taxon>Spermatophyta</taxon>
        <taxon>Magnoliopsida</taxon>
        <taxon>eudicotyledons</taxon>
        <taxon>Gunneridae</taxon>
        <taxon>Pentapetalae</taxon>
        <taxon>asterids</taxon>
        <taxon>campanulids</taxon>
        <taxon>Asterales</taxon>
        <taxon>Asteraceae</taxon>
        <taxon>Cichorioideae</taxon>
        <taxon>Cichorieae</taxon>
        <taxon>Lactucinae</taxon>
        <taxon>Lactuca</taxon>
    </lineage>
</organism>